<dbReference type="RefSeq" id="XP_033314592.1">
    <property type="nucleotide sequence ID" value="XM_033458701.1"/>
</dbReference>
<dbReference type="GO" id="GO:0006508">
    <property type="term" value="P:proteolysis"/>
    <property type="evidence" value="ECO:0007669"/>
    <property type="project" value="InterPro"/>
</dbReference>
<keyword evidence="2" id="KW-0175">Coiled coil</keyword>
<evidence type="ECO:0000256" key="1">
    <source>
        <dbReference type="PROSITE-ProRule" id="PRU00047"/>
    </source>
</evidence>
<evidence type="ECO:0000259" key="4">
    <source>
        <dbReference type="PROSITE" id="PS50158"/>
    </source>
</evidence>
<dbReference type="Gene3D" id="4.10.60.10">
    <property type="entry name" value="Zinc finger, CCHC-type"/>
    <property type="match status" value="1"/>
</dbReference>
<feature type="region of interest" description="Disordered" evidence="3">
    <location>
        <begin position="182"/>
        <end position="212"/>
    </location>
</feature>
<feature type="compositionally biased region" description="Basic residues" evidence="3">
    <location>
        <begin position="570"/>
        <end position="582"/>
    </location>
</feature>
<dbReference type="Proteomes" id="UP000515164">
    <property type="component" value="Unplaced"/>
</dbReference>
<name>A0A6P8NJ92_9HYME</name>
<dbReference type="InterPro" id="IPR001969">
    <property type="entry name" value="Aspartic_peptidase_AS"/>
</dbReference>
<dbReference type="AlphaFoldDB" id="A0A6P8NJ92"/>
<feature type="domain" description="CCHC-type" evidence="4">
    <location>
        <begin position="237"/>
        <end position="253"/>
    </location>
</feature>
<evidence type="ECO:0000256" key="2">
    <source>
        <dbReference type="SAM" id="Coils"/>
    </source>
</evidence>
<dbReference type="Pfam" id="PF00098">
    <property type="entry name" value="zf-CCHC"/>
    <property type="match status" value="1"/>
</dbReference>
<dbReference type="GO" id="GO:0003676">
    <property type="term" value="F:nucleic acid binding"/>
    <property type="evidence" value="ECO:0007669"/>
    <property type="project" value="InterPro"/>
</dbReference>
<accession>A0A6P8NJ92</accession>
<gene>
    <name evidence="6" type="primary">LOC117213348</name>
</gene>
<keyword evidence="5" id="KW-1185">Reference proteome</keyword>
<dbReference type="KEGG" id="bbif:117213348"/>
<dbReference type="InterPro" id="IPR001878">
    <property type="entry name" value="Znf_CCHC"/>
</dbReference>
<keyword evidence="1" id="KW-0862">Zinc</keyword>
<evidence type="ECO:0000313" key="6">
    <source>
        <dbReference type="RefSeq" id="XP_033314592.1"/>
    </source>
</evidence>
<keyword evidence="1" id="KW-0479">Metal-binding</keyword>
<feature type="region of interest" description="Disordered" evidence="3">
    <location>
        <begin position="654"/>
        <end position="680"/>
    </location>
</feature>
<feature type="compositionally biased region" description="Basic and acidic residues" evidence="3">
    <location>
        <begin position="197"/>
        <end position="212"/>
    </location>
</feature>
<feature type="compositionally biased region" description="Basic and acidic residues" evidence="3">
    <location>
        <begin position="654"/>
        <end position="676"/>
    </location>
</feature>
<dbReference type="GeneID" id="117213348"/>
<feature type="coiled-coil region" evidence="2">
    <location>
        <begin position="406"/>
        <end position="493"/>
    </location>
</feature>
<dbReference type="GO" id="GO:0004190">
    <property type="term" value="F:aspartic-type endopeptidase activity"/>
    <property type="evidence" value="ECO:0007669"/>
    <property type="project" value="InterPro"/>
</dbReference>
<feature type="region of interest" description="Disordered" evidence="3">
    <location>
        <begin position="570"/>
        <end position="589"/>
    </location>
</feature>
<dbReference type="SUPFAM" id="SSF57756">
    <property type="entry name" value="Retrovirus zinc finger-like domains"/>
    <property type="match status" value="1"/>
</dbReference>
<keyword evidence="1" id="KW-0863">Zinc-finger</keyword>
<proteinExistence type="predicted"/>
<evidence type="ECO:0000313" key="5">
    <source>
        <dbReference type="Proteomes" id="UP000515164"/>
    </source>
</evidence>
<organism evidence="5 6">
    <name type="scientific">Bombus bifarius</name>
    <dbReference type="NCBI Taxonomy" id="103933"/>
    <lineage>
        <taxon>Eukaryota</taxon>
        <taxon>Metazoa</taxon>
        <taxon>Ecdysozoa</taxon>
        <taxon>Arthropoda</taxon>
        <taxon>Hexapoda</taxon>
        <taxon>Insecta</taxon>
        <taxon>Pterygota</taxon>
        <taxon>Neoptera</taxon>
        <taxon>Endopterygota</taxon>
        <taxon>Hymenoptera</taxon>
        <taxon>Apocrita</taxon>
        <taxon>Aculeata</taxon>
        <taxon>Apoidea</taxon>
        <taxon>Anthophila</taxon>
        <taxon>Apidae</taxon>
        <taxon>Bombus</taxon>
        <taxon>Pyrobombus</taxon>
    </lineage>
</organism>
<reference evidence="6" key="1">
    <citation type="submission" date="2025-08" db="UniProtKB">
        <authorList>
            <consortium name="RefSeq"/>
        </authorList>
    </citation>
    <scope>IDENTIFICATION</scope>
    <source>
        <tissue evidence="6">Muscle</tissue>
    </source>
</reference>
<feature type="domain" description="CCHC-type" evidence="4">
    <location>
        <begin position="215"/>
        <end position="231"/>
    </location>
</feature>
<dbReference type="InterPro" id="IPR036875">
    <property type="entry name" value="Znf_CCHC_sf"/>
</dbReference>
<dbReference type="SMART" id="SM00343">
    <property type="entry name" value="ZnF_C2HC"/>
    <property type="match status" value="2"/>
</dbReference>
<sequence>MSISRSICVGSMLSLKDVEDSLEKFSGDDLLSVNQWVEDFEEMAEVWGWSDAHMVAYAKKLLAGSAQAFVRQERCAKFWAKLKKALRNEFENVVSDQQIHGELSHRKKKADESLQQYMYHMCGIAKEGRVDTQSLIDYIIQGIPDEVANKTVLYGARNIEQLKERFRRYEAIKRDMEMRTKFEEPKSSRVKPVAKLSETERNKEPGRSGDARKARCYNCGDAEHVCAKCPSKSRGPKCFKCREYGHIASKCDKALGEPSKKVYSVFRSLQTRRGKDVKMENFELSALIDTGSELTLMRADQHVKIGAPRLSREIVGFGGVDFLDTVEISIKGGESFISRIKDKNPDECPEVLKIDVETQASEIDLSHVKDMQHRLKRDLKRTKALLRDAQTMLERSKGDSTGKAALRQLKNQLEDAECARAVAVKAKQALEQEPNEAQASLQEVLRQRSEAEDRVNVASRERTELLSQLEENKEELAEVLKKYRAAVQQVSEERRIVARHVVIGKVDHEMVSSSDSCGQQEDLANITRGKNLAKQQQQDVVDDICEFTEKDSVAGVRVVSSFRIDSKRVNARRTKRQGKSHARNPSNNIDTKIRYTEYVDDEDDDGIVEDTMNVKTFEKEEIIVSVDGKLLTSSMYEPSLRKCHDAATTIKAPDKSEMGKQTTERKIEEERKRSSSIEDEQAAVFQEERDQLRADAKRRIEEIQIRNKRAYNRRRKKATAYRTGDLVAIERMQRGPGLKLHPKFLGPYRVIKVLRNDRYIVQREGEHEGPRTTSTAADHMKWWMSTSEGRCDCQERPIVIS</sequence>
<evidence type="ECO:0000256" key="3">
    <source>
        <dbReference type="SAM" id="MobiDB-lite"/>
    </source>
</evidence>
<dbReference type="PROSITE" id="PS00141">
    <property type="entry name" value="ASP_PROTEASE"/>
    <property type="match status" value="1"/>
</dbReference>
<dbReference type="PROSITE" id="PS50158">
    <property type="entry name" value="ZF_CCHC"/>
    <property type="match status" value="2"/>
</dbReference>
<protein>
    <submittedName>
        <fullName evidence="6">Uncharacterized protein LOC117213348</fullName>
    </submittedName>
</protein>
<dbReference type="GO" id="GO:0008270">
    <property type="term" value="F:zinc ion binding"/>
    <property type="evidence" value="ECO:0007669"/>
    <property type="project" value="UniProtKB-KW"/>
</dbReference>